<dbReference type="InterPro" id="IPR049071">
    <property type="entry name" value="MPI_cupin_dom"/>
</dbReference>
<evidence type="ECO:0000313" key="4">
    <source>
        <dbReference type="EMBL" id="BCJ86730.1"/>
    </source>
</evidence>
<dbReference type="InterPro" id="IPR014710">
    <property type="entry name" value="RmlC-like_jellyroll"/>
</dbReference>
<dbReference type="Pfam" id="PF21621">
    <property type="entry name" value="MPI_cupin_dom"/>
    <property type="match status" value="1"/>
</dbReference>
<feature type="domain" description="Mannose-6-phosphate isomerase cupin" evidence="3">
    <location>
        <begin position="11"/>
        <end position="61"/>
    </location>
</feature>
<name>A0A7I8DDY7_9BACL</name>
<sequence>MKGVAEYAVSPDSFLLLSGVKGSGKLFWENGQSSFTSGDHCLLPATLGGFQVTGELDLIVTSL</sequence>
<dbReference type="KEGG" id="eff:skT53_17150"/>
<evidence type="ECO:0000259" key="3">
    <source>
        <dbReference type="Pfam" id="PF21621"/>
    </source>
</evidence>
<gene>
    <name evidence="4" type="ORF">skT53_17150</name>
</gene>
<reference evidence="4 5" key="1">
    <citation type="submission" date="2020-08" db="EMBL/GenBank/DDBJ databases">
        <title>Complete Genome Sequence of Effusibacillus dendaii Strain skT53, Isolated from Farmland soil.</title>
        <authorList>
            <person name="Konishi T."/>
            <person name="Kawasaki H."/>
        </authorList>
    </citation>
    <scope>NUCLEOTIDE SEQUENCE [LARGE SCALE GENOMIC DNA]</scope>
    <source>
        <strain evidence="5">skT53</strain>
    </source>
</reference>
<evidence type="ECO:0000256" key="1">
    <source>
        <dbReference type="ARBA" id="ARBA00029741"/>
    </source>
</evidence>
<dbReference type="Gene3D" id="2.60.120.10">
    <property type="entry name" value="Jelly Rolls"/>
    <property type="match status" value="1"/>
</dbReference>
<dbReference type="Proteomes" id="UP000593802">
    <property type="component" value="Chromosome"/>
</dbReference>
<accession>A0A7I8DDY7</accession>
<dbReference type="EMBL" id="AP023366">
    <property type="protein sequence ID" value="BCJ86730.1"/>
    <property type="molecule type" value="Genomic_DNA"/>
</dbReference>
<keyword evidence="5" id="KW-1185">Reference proteome</keyword>
<protein>
    <recommendedName>
        <fullName evidence="1">Phosphohexomutase</fullName>
    </recommendedName>
    <alternativeName>
        <fullName evidence="2">Phosphomannose isomerase</fullName>
    </alternativeName>
</protein>
<dbReference type="AlphaFoldDB" id="A0A7I8DDY7"/>
<evidence type="ECO:0000256" key="2">
    <source>
        <dbReference type="ARBA" id="ARBA00030762"/>
    </source>
</evidence>
<proteinExistence type="predicted"/>
<organism evidence="4 5">
    <name type="scientific">Effusibacillus dendaii</name>
    <dbReference type="NCBI Taxonomy" id="2743772"/>
    <lineage>
        <taxon>Bacteria</taxon>
        <taxon>Bacillati</taxon>
        <taxon>Bacillota</taxon>
        <taxon>Bacilli</taxon>
        <taxon>Bacillales</taxon>
        <taxon>Alicyclobacillaceae</taxon>
        <taxon>Effusibacillus</taxon>
    </lineage>
</organism>
<evidence type="ECO:0000313" key="5">
    <source>
        <dbReference type="Proteomes" id="UP000593802"/>
    </source>
</evidence>